<feature type="domain" description="SLH" evidence="3">
    <location>
        <begin position="1419"/>
        <end position="1473"/>
    </location>
</feature>
<evidence type="ECO:0000313" key="5">
    <source>
        <dbReference type="Proteomes" id="UP000266482"/>
    </source>
</evidence>
<dbReference type="PANTHER" id="PTHR43308">
    <property type="entry name" value="OUTER MEMBRANE PROTEIN ALPHA-RELATED"/>
    <property type="match status" value="1"/>
</dbReference>
<dbReference type="SUPFAM" id="SSF63829">
    <property type="entry name" value="Calcium-dependent phosphotriesterase"/>
    <property type="match status" value="1"/>
</dbReference>
<dbReference type="Pfam" id="PF00395">
    <property type="entry name" value="SLH"/>
    <property type="match status" value="3"/>
</dbReference>
<dbReference type="Proteomes" id="UP000266482">
    <property type="component" value="Unassembled WGS sequence"/>
</dbReference>
<keyword evidence="5" id="KW-1185">Reference proteome</keyword>
<dbReference type="OrthoDB" id="843723at2"/>
<dbReference type="InterPro" id="IPR011047">
    <property type="entry name" value="Quinoprotein_ADH-like_sf"/>
</dbReference>
<evidence type="ECO:0000256" key="1">
    <source>
        <dbReference type="SAM" id="MobiDB-lite"/>
    </source>
</evidence>
<accession>A0A3A1UNF6</accession>
<dbReference type="InterPro" id="IPR008979">
    <property type="entry name" value="Galactose-bd-like_sf"/>
</dbReference>
<dbReference type="PROSITE" id="PS51272">
    <property type="entry name" value="SLH"/>
    <property type="match status" value="3"/>
</dbReference>
<name>A0A3A1UNF6_9BACL</name>
<evidence type="ECO:0000256" key="2">
    <source>
        <dbReference type="SAM" id="SignalP"/>
    </source>
</evidence>
<dbReference type="Gene3D" id="2.130.10.10">
    <property type="entry name" value="YVTN repeat-like/Quinoprotein amine dehydrogenase"/>
    <property type="match status" value="1"/>
</dbReference>
<feature type="domain" description="SLH" evidence="3">
    <location>
        <begin position="1294"/>
        <end position="1353"/>
    </location>
</feature>
<feature type="signal peptide" evidence="2">
    <location>
        <begin position="1"/>
        <end position="22"/>
    </location>
</feature>
<dbReference type="SUPFAM" id="SSF49785">
    <property type="entry name" value="Galactose-binding domain-like"/>
    <property type="match status" value="1"/>
</dbReference>
<feature type="chain" id="PRO_5038731237" description="SLH domain-containing protein" evidence="2">
    <location>
        <begin position="23"/>
        <end position="1473"/>
    </location>
</feature>
<dbReference type="SUPFAM" id="SSF50998">
    <property type="entry name" value="Quinoprotein alcohol dehydrogenase-like"/>
    <property type="match status" value="2"/>
</dbReference>
<keyword evidence="2" id="KW-0732">Signal</keyword>
<organism evidence="4 5">
    <name type="scientific">Paenibacillus nanensis</name>
    <dbReference type="NCBI Taxonomy" id="393251"/>
    <lineage>
        <taxon>Bacteria</taxon>
        <taxon>Bacillati</taxon>
        <taxon>Bacillota</taxon>
        <taxon>Bacilli</taxon>
        <taxon>Bacillales</taxon>
        <taxon>Paenibacillaceae</taxon>
        <taxon>Paenibacillus</taxon>
    </lineage>
</organism>
<dbReference type="RefSeq" id="WP_119602388.1">
    <property type="nucleotide sequence ID" value="NZ_QXQA01000018.1"/>
</dbReference>
<evidence type="ECO:0000259" key="3">
    <source>
        <dbReference type="PROSITE" id="PS51272"/>
    </source>
</evidence>
<dbReference type="InterPro" id="IPR001119">
    <property type="entry name" value="SLH_dom"/>
</dbReference>
<dbReference type="PANTHER" id="PTHR43308:SF5">
    <property type="entry name" value="S-LAYER PROTEIN _ PEPTIDOGLYCAN ENDO-BETA-N-ACETYLGLUCOSAMINIDASE"/>
    <property type="match status" value="1"/>
</dbReference>
<dbReference type="InterPro" id="IPR015943">
    <property type="entry name" value="WD40/YVTN_repeat-like_dom_sf"/>
</dbReference>
<gene>
    <name evidence="4" type="ORF">D3P08_22595</name>
</gene>
<reference evidence="4 5" key="1">
    <citation type="submission" date="2018-09" db="EMBL/GenBank/DDBJ databases">
        <title>Paenibacillus aracenensis nov. sp. isolated from a cave in southern Spain.</title>
        <authorList>
            <person name="Jurado V."/>
            <person name="Gutierrez-Patricio S."/>
            <person name="Gonzalez-Pimentel J.L."/>
            <person name="Miller A.Z."/>
            <person name="Laiz L."/>
            <person name="Saiz-Jimenez C."/>
        </authorList>
    </citation>
    <scope>NUCLEOTIDE SEQUENCE [LARGE SCALE GENOMIC DNA]</scope>
    <source>
        <strain evidence="4 5">DSM 22867</strain>
    </source>
</reference>
<dbReference type="EMBL" id="QXQA01000018">
    <property type="protein sequence ID" value="RIX49346.1"/>
    <property type="molecule type" value="Genomic_DNA"/>
</dbReference>
<proteinExistence type="predicted"/>
<dbReference type="InterPro" id="IPR051465">
    <property type="entry name" value="Cell_Envelope_Struct_Comp"/>
</dbReference>
<feature type="region of interest" description="Disordered" evidence="1">
    <location>
        <begin position="1095"/>
        <end position="1117"/>
    </location>
</feature>
<comment type="caution">
    <text evidence="4">The sequence shown here is derived from an EMBL/GenBank/DDBJ whole genome shotgun (WGS) entry which is preliminary data.</text>
</comment>
<protein>
    <recommendedName>
        <fullName evidence="3">SLH domain-containing protein</fullName>
    </recommendedName>
</protein>
<dbReference type="Gene3D" id="2.60.120.260">
    <property type="entry name" value="Galactose-binding domain-like"/>
    <property type="match status" value="2"/>
</dbReference>
<sequence>MKRKTIGIVASIGLFLHLSSQALVTPVVSADGGSAGNAHLLNPGFESPAAEGVISGWSVQPGMSEHGSIGISTEYAKSGAQSLLFQDTSSSASPNGRFGVLSHDIPVTGNETVTYSVYVYKAAAGDQSHGIQPVIHYLDAEGKPTKANDFVQYGAAAVPAGEWFKLTVSGVVPAGTASIKVGLYSGDPSLTKVYMDDAEVTITPAVLETPLNEELANPGFEEALRGGAIPGWSLADGTEGMVVLNSDIKLSGLNSLHFKDSNNAKNTRVLSDPFAIVGGSTIVTEANVYVISQTHNIVIEFYYYDETGKPIGSNQSLFSSNTLGSNKWSVMKLQTEVPEHAVSARVALNSGDISLTEAYFDDISNRVLEEETPLDHNYEAPVDLGDMVSVNLGQAAAIQTNADGDNEAYFITNGDPGTFFAVNLETGEQIFSEVIPHTEATWAITIGEDKNVYFAGTGDGVLYRYIPTGKRVEALGYNTADNWVWDLETIGDKVYGGTYNPSTDGKVFEYDIATGEFRSYGTVEAGQNYVRGIAVDENFIYAAMGTTVALHRIDRVTGEISEIEVEGYSGNTGTAGDVYIIGDKIFFSASTQQMVVLDKETLEIDATFNQLAMISEPDPANPNIIYYVYAKTLYQYNMETKQSSAVELPYAMPDTPRYKDFAWVTLNGGEKAGETVLAAITQYGETMLIDPRGGWVKFIELEIAANSVSIQSLESGPDGRLYMGGYQRGMSIYNPFTGAIEENIANFAQPEGIGFMNGRVYYGTYVGAVMYQYDPAQETELHVNPKPVFDIEHQDRPFAIEAGENKLFVGTVPDYGYLGGALAIYDEAAGRWQQFNDDAFAPNQSVMSLAYRDGLLFGGTTVWGGLGIDPTEEEAVIFVWDTDKNEALKTIKLSELGLDIDETPRMIGQLKFGPDGLLWGAVDGTIFALNVDDYQNPVIVKSKMLFPSLYNTSKWLNYEIEWAPDGMMYTTLSRKLIALDPETLKFKVIDDRFTNEMTLGIDGSIYYAPEAKTYLYRIAVPETDATLAALTVDGREVAGFSPGILNYEAALTSGSAVTATAAQDGTTVDVTRAQDGRVLVNVTAADGKSKLVYTISPKKDEPGQGPGYGSPSPGTNNNTATQIVTGSELAAGADGTITIALQAGKTEIVLPQDVSKLIADRDIVIKGDNVAVRLSPQAIAAFESQTQGQVHIVLKPQPIDAEALGAAYTADVKAASDGYQLEFAIKQADGTKVNAERVQGVTVSFALAEGMDAKRMAIYEVHADGTLSYVGGMAEDGRMDADIGNAGAYVALQFNKTYADVPEGHWAEEAIRGLSMRLVAEGINDSEFAPDQDISRSEFIALIVRALGISGSGEPMPFGDVDAASWYAQEVAAAFEAGLVSGKSETRFAPESAVTREEMAVILLRAYEYLTGQEANGSKSGFADGDSISGWAREAIAAAYELGLVNGKGNHQFDPQGQLTRAQAAQAIINLLK</sequence>
<evidence type="ECO:0000313" key="4">
    <source>
        <dbReference type="EMBL" id="RIX49346.1"/>
    </source>
</evidence>
<feature type="domain" description="SLH" evidence="3">
    <location>
        <begin position="1354"/>
        <end position="1417"/>
    </location>
</feature>